<proteinExistence type="predicted"/>
<keyword evidence="2" id="KW-1185">Reference proteome</keyword>
<protein>
    <submittedName>
        <fullName evidence="1">Uncharacterized protein</fullName>
    </submittedName>
</protein>
<evidence type="ECO:0000313" key="1">
    <source>
        <dbReference type="EMBL" id="GAA3233860.1"/>
    </source>
</evidence>
<comment type="caution">
    <text evidence="1">The sequence shown here is derived from an EMBL/GenBank/DDBJ whole genome shotgun (WGS) entry which is preliminary data.</text>
</comment>
<organism evidence="1 2">
    <name type="scientific">Actinocorallia longicatena</name>
    <dbReference type="NCBI Taxonomy" id="111803"/>
    <lineage>
        <taxon>Bacteria</taxon>
        <taxon>Bacillati</taxon>
        <taxon>Actinomycetota</taxon>
        <taxon>Actinomycetes</taxon>
        <taxon>Streptosporangiales</taxon>
        <taxon>Thermomonosporaceae</taxon>
        <taxon>Actinocorallia</taxon>
    </lineage>
</organism>
<name>A0ABP6QKX1_9ACTN</name>
<dbReference type="EMBL" id="BAAAUV010000025">
    <property type="protein sequence ID" value="GAA3233860.1"/>
    <property type="molecule type" value="Genomic_DNA"/>
</dbReference>
<dbReference type="Proteomes" id="UP001501237">
    <property type="component" value="Unassembled WGS sequence"/>
</dbReference>
<gene>
    <name evidence="1" type="ORF">GCM10010468_66660</name>
</gene>
<sequence>MWLNLLIVCMASLVTGFIIGWVFGCPRRWDARTVASPRVPAAETDPSQHLVFEFPGRGPLSVD</sequence>
<reference evidence="2" key="1">
    <citation type="journal article" date="2019" name="Int. J. Syst. Evol. Microbiol.">
        <title>The Global Catalogue of Microorganisms (GCM) 10K type strain sequencing project: providing services to taxonomists for standard genome sequencing and annotation.</title>
        <authorList>
            <consortium name="The Broad Institute Genomics Platform"/>
            <consortium name="The Broad Institute Genome Sequencing Center for Infectious Disease"/>
            <person name="Wu L."/>
            <person name="Ma J."/>
        </authorList>
    </citation>
    <scope>NUCLEOTIDE SEQUENCE [LARGE SCALE GENOMIC DNA]</scope>
    <source>
        <strain evidence="2">JCM 9377</strain>
    </source>
</reference>
<accession>A0ABP6QKX1</accession>
<evidence type="ECO:0000313" key="2">
    <source>
        <dbReference type="Proteomes" id="UP001501237"/>
    </source>
</evidence>